<evidence type="ECO:0000256" key="5">
    <source>
        <dbReference type="ARBA" id="ARBA00023002"/>
    </source>
</evidence>
<accession>A0A8G0PJL8</accession>
<dbReference type="InterPro" id="IPR037151">
    <property type="entry name" value="AlkB-like_sf"/>
</dbReference>
<evidence type="ECO:0000313" key="10">
    <source>
        <dbReference type="Proteomes" id="UP000826661"/>
    </source>
</evidence>
<keyword evidence="7" id="KW-0539">Nucleus</keyword>
<dbReference type="EMBL" id="CP075866">
    <property type="protein sequence ID" value="QYS98988.1"/>
    <property type="molecule type" value="Genomic_DNA"/>
</dbReference>
<dbReference type="InterPro" id="IPR005123">
    <property type="entry name" value="Oxoglu/Fe-dep_dioxygenase_dom"/>
</dbReference>
<keyword evidence="10" id="KW-1185">Reference proteome</keyword>
<evidence type="ECO:0000256" key="2">
    <source>
        <dbReference type="ARBA" id="ARBA00007879"/>
    </source>
</evidence>
<evidence type="ECO:0000259" key="8">
    <source>
        <dbReference type="PROSITE" id="PS51471"/>
    </source>
</evidence>
<dbReference type="GO" id="GO:0051213">
    <property type="term" value="F:dioxygenase activity"/>
    <property type="evidence" value="ECO:0007669"/>
    <property type="project" value="UniProtKB-KW"/>
</dbReference>
<keyword evidence="5" id="KW-0560">Oxidoreductase</keyword>
<keyword evidence="3" id="KW-0479">Metal-binding</keyword>
<evidence type="ECO:0000256" key="6">
    <source>
        <dbReference type="ARBA" id="ARBA00023004"/>
    </source>
</evidence>
<dbReference type="InterPro" id="IPR027450">
    <property type="entry name" value="AlkB-like"/>
</dbReference>
<evidence type="ECO:0000256" key="1">
    <source>
        <dbReference type="ARBA" id="ARBA00004123"/>
    </source>
</evidence>
<dbReference type="Gene3D" id="2.60.120.590">
    <property type="entry name" value="Alpha-ketoglutarate-dependent dioxygenase AlkB-like"/>
    <property type="match status" value="1"/>
</dbReference>
<dbReference type="GO" id="GO:0005634">
    <property type="term" value="C:nucleus"/>
    <property type="evidence" value="ECO:0007669"/>
    <property type="project" value="UniProtKB-SubCell"/>
</dbReference>
<dbReference type="Proteomes" id="UP000826661">
    <property type="component" value="Chromosome III"/>
</dbReference>
<proteinExistence type="inferred from homology"/>
<dbReference type="SUPFAM" id="SSF51197">
    <property type="entry name" value="Clavaminate synthase-like"/>
    <property type="match status" value="1"/>
</dbReference>
<dbReference type="InterPro" id="IPR032862">
    <property type="entry name" value="ALKBH6"/>
</dbReference>
<dbReference type="PANTHER" id="PTHR46030:SF1">
    <property type="entry name" value="ALPHA-KETOGLUTARATE-DEPENDENT DIOXYGENASE ALKB HOMOLOG 6"/>
    <property type="match status" value="1"/>
</dbReference>
<evidence type="ECO:0000256" key="4">
    <source>
        <dbReference type="ARBA" id="ARBA00022964"/>
    </source>
</evidence>
<evidence type="ECO:0000256" key="7">
    <source>
        <dbReference type="ARBA" id="ARBA00023242"/>
    </source>
</evidence>
<dbReference type="GO" id="GO:0046872">
    <property type="term" value="F:metal ion binding"/>
    <property type="evidence" value="ECO:0007669"/>
    <property type="project" value="UniProtKB-KW"/>
</dbReference>
<feature type="domain" description="Fe2OG dioxygenase" evidence="8">
    <location>
        <begin position="186"/>
        <end position="311"/>
    </location>
</feature>
<gene>
    <name evidence="9" type="ORF">H0G86_006138</name>
</gene>
<keyword evidence="6" id="KW-0408">Iron</keyword>
<keyword evidence="4" id="KW-0223">Dioxygenase</keyword>
<evidence type="ECO:0000256" key="3">
    <source>
        <dbReference type="ARBA" id="ARBA00022723"/>
    </source>
</evidence>
<reference evidence="9 10" key="1">
    <citation type="journal article" date="2021" name="BMC Genomics">
        <title>Telomere-to-telomere genome assembly of asparaginase-producing Trichoderma simmonsii.</title>
        <authorList>
            <person name="Chung D."/>
            <person name="Kwon Y.M."/>
            <person name="Yang Y."/>
        </authorList>
    </citation>
    <scope>NUCLEOTIDE SEQUENCE [LARGE SCALE GENOMIC DNA]</scope>
    <source>
        <strain evidence="9 10">GH-Sj1</strain>
    </source>
</reference>
<dbReference type="Pfam" id="PF13532">
    <property type="entry name" value="2OG-FeII_Oxy_2"/>
    <property type="match status" value="1"/>
</dbReference>
<name>A0A8G0PJL8_9HYPO</name>
<dbReference type="PROSITE" id="PS51471">
    <property type="entry name" value="FE2OG_OXY"/>
    <property type="match status" value="1"/>
</dbReference>
<comment type="subcellular location">
    <subcellularLocation>
        <location evidence="1">Nucleus</location>
    </subcellularLocation>
</comment>
<comment type="similarity">
    <text evidence="2">Belongs to the alkB family.</text>
</comment>
<evidence type="ECO:0000313" key="9">
    <source>
        <dbReference type="EMBL" id="QYS98988.1"/>
    </source>
</evidence>
<sequence length="326" mass="36667">MWLFAGSSPHRPLLRPFDSIFSQSSQSIPSRLFFRTGCLAHWGGSWRSSRQLLLLLDILPARVPSPAYCMMAARGIDDAWLPSSLEAARITSLPSTAYYLPNFISEEEERLILDRIAAAPRPRWKQLTHRRLQTWPSDLVQNKLLDAPLPSWLETPVVSRLLSLPLSDDGQGDGVRHIFAESPHQRPNHVLINEYPPGIGIMPHKDGAAYWPVVCTVSLGASLCLNLYRSKEDGALDPEPAWRIIQEPRSLLITTDTLYTDYLHGISDIKEDLDLSANTIVNWPLLRDAEAFASGRNPRQTRTSLTYRDVLKVSKVGAKLGLFNKR</sequence>
<organism evidence="9 10">
    <name type="scientific">Trichoderma simmonsii</name>
    <dbReference type="NCBI Taxonomy" id="1491479"/>
    <lineage>
        <taxon>Eukaryota</taxon>
        <taxon>Fungi</taxon>
        <taxon>Dikarya</taxon>
        <taxon>Ascomycota</taxon>
        <taxon>Pezizomycotina</taxon>
        <taxon>Sordariomycetes</taxon>
        <taxon>Hypocreomycetidae</taxon>
        <taxon>Hypocreales</taxon>
        <taxon>Hypocreaceae</taxon>
        <taxon>Trichoderma</taxon>
    </lineage>
</organism>
<protein>
    <submittedName>
        <fullName evidence="9">Alkylated DNA repair protein alkB like 6</fullName>
    </submittedName>
</protein>
<dbReference type="AlphaFoldDB" id="A0A8G0PJL8"/>
<dbReference type="PANTHER" id="PTHR46030">
    <property type="entry name" value="ALPHA-KETOGLUTARATE-DEPENDENT DIOXYGENASE ALKB HOMOLOG 6"/>
    <property type="match status" value="1"/>
</dbReference>